<sequence length="118" mass="13565">MFKNLREEIKEEWKNTTEDLEKEVFKVWQLDYKGHIIRIVNAVTEEVLSINNEVVDKKSRDSMFKQIYPYVTLTGEITEANGTISTVKVKIGGLLSLNIVVKVNGTTLLNEKHKISIK</sequence>
<protein>
    <submittedName>
        <fullName evidence="1">Uncharacterized protein</fullName>
    </submittedName>
</protein>
<reference evidence="1 2" key="1">
    <citation type="submission" date="2016-10" db="EMBL/GenBank/DDBJ databases">
        <authorList>
            <person name="Varghese N."/>
            <person name="Submissions S."/>
        </authorList>
    </citation>
    <scope>NUCLEOTIDE SEQUENCE [LARGE SCALE GENOMIC DNA]</scope>
    <source>
        <strain evidence="1 2">TC-13</strain>
    </source>
</reference>
<comment type="caution">
    <text evidence="1">The sequence shown here is derived from an EMBL/GenBank/DDBJ whole genome shotgun (WGS) entry which is preliminary data.</text>
</comment>
<dbReference type="EMBL" id="FOEL01000002">
    <property type="protein sequence ID" value="SEP57097.1"/>
    <property type="molecule type" value="Genomic_DNA"/>
</dbReference>
<organism evidence="1 2">
    <name type="scientific">Lysinibacillus fusiformis</name>
    <dbReference type="NCBI Taxonomy" id="28031"/>
    <lineage>
        <taxon>Bacteria</taxon>
        <taxon>Bacillati</taxon>
        <taxon>Bacillota</taxon>
        <taxon>Bacilli</taxon>
        <taxon>Bacillales</taxon>
        <taxon>Bacillaceae</taxon>
        <taxon>Lysinibacillus</taxon>
    </lineage>
</organism>
<dbReference type="Proteomes" id="UP000199410">
    <property type="component" value="Unassembled WGS sequence"/>
</dbReference>
<name>A0A1H8YYH5_9BACI</name>
<proteinExistence type="predicted"/>
<accession>A0A1H8YYH5</accession>
<dbReference type="AlphaFoldDB" id="A0A1H8YYH5"/>
<evidence type="ECO:0000313" key="2">
    <source>
        <dbReference type="Proteomes" id="UP000199410"/>
    </source>
</evidence>
<dbReference type="RefSeq" id="WP_107921791.1">
    <property type="nucleotide sequence ID" value="NZ_BJOM01000001.1"/>
</dbReference>
<gene>
    <name evidence="1" type="ORF">SAMN02787113_00048</name>
</gene>
<evidence type="ECO:0000313" key="1">
    <source>
        <dbReference type="EMBL" id="SEP57097.1"/>
    </source>
</evidence>